<dbReference type="Gene3D" id="3.30.2010.10">
    <property type="entry name" value="Metalloproteases ('zincins'), catalytic domain"/>
    <property type="match status" value="1"/>
</dbReference>
<evidence type="ECO:0000313" key="2">
    <source>
        <dbReference type="EMBL" id="GAG15423.1"/>
    </source>
</evidence>
<feature type="non-terminal residue" evidence="2">
    <location>
        <position position="1"/>
    </location>
</feature>
<dbReference type="PANTHER" id="PTHR30399:SF1">
    <property type="entry name" value="UTP PYROPHOSPHATASE"/>
    <property type="match status" value="1"/>
</dbReference>
<dbReference type="AlphaFoldDB" id="X0VSH8"/>
<dbReference type="InterPro" id="IPR053136">
    <property type="entry name" value="UTP_pyrophosphatase-like"/>
</dbReference>
<sequence length="130" mass="15947">IDLYIKDNTDFKKKEKLIENFYRSEIKKQIPNLLDKWEKIIDIDVNEVRIKKMKTKWGSCNPKEKRIWLNLELAKKPLHCIEYVIVHEMIHFIEKNHSDKFRHLIGLHLPQWEQYKKELNNSILSYSNWK</sequence>
<dbReference type="InterPro" id="IPR002725">
    <property type="entry name" value="YgjP-like_metallopeptidase"/>
</dbReference>
<evidence type="ECO:0000259" key="1">
    <source>
        <dbReference type="Pfam" id="PF01863"/>
    </source>
</evidence>
<proteinExistence type="predicted"/>
<protein>
    <recommendedName>
        <fullName evidence="1">YgjP-like metallopeptidase domain-containing protein</fullName>
    </recommendedName>
</protein>
<name>X0VSH8_9ZZZZ</name>
<feature type="domain" description="YgjP-like metallopeptidase" evidence="1">
    <location>
        <begin position="3"/>
        <end position="121"/>
    </location>
</feature>
<organism evidence="2">
    <name type="scientific">marine sediment metagenome</name>
    <dbReference type="NCBI Taxonomy" id="412755"/>
    <lineage>
        <taxon>unclassified sequences</taxon>
        <taxon>metagenomes</taxon>
        <taxon>ecological metagenomes</taxon>
    </lineage>
</organism>
<dbReference type="PANTHER" id="PTHR30399">
    <property type="entry name" value="UNCHARACTERIZED PROTEIN YGJP"/>
    <property type="match status" value="1"/>
</dbReference>
<dbReference type="CDD" id="cd07344">
    <property type="entry name" value="M48_yhfN_like"/>
    <property type="match status" value="1"/>
</dbReference>
<gene>
    <name evidence="2" type="ORF">S01H1_59751</name>
</gene>
<reference evidence="2" key="1">
    <citation type="journal article" date="2014" name="Front. Microbiol.">
        <title>High frequency of phylogenetically diverse reductive dehalogenase-homologous genes in deep subseafloor sedimentary metagenomes.</title>
        <authorList>
            <person name="Kawai M."/>
            <person name="Futagami T."/>
            <person name="Toyoda A."/>
            <person name="Takaki Y."/>
            <person name="Nishi S."/>
            <person name="Hori S."/>
            <person name="Arai W."/>
            <person name="Tsubouchi T."/>
            <person name="Morono Y."/>
            <person name="Uchiyama I."/>
            <person name="Ito T."/>
            <person name="Fujiyama A."/>
            <person name="Inagaki F."/>
            <person name="Takami H."/>
        </authorList>
    </citation>
    <scope>NUCLEOTIDE SEQUENCE</scope>
    <source>
        <strain evidence="2">Expedition CK06-06</strain>
    </source>
</reference>
<comment type="caution">
    <text evidence="2">The sequence shown here is derived from an EMBL/GenBank/DDBJ whole genome shotgun (WGS) entry which is preliminary data.</text>
</comment>
<dbReference type="Pfam" id="PF01863">
    <property type="entry name" value="YgjP-like"/>
    <property type="match status" value="1"/>
</dbReference>
<dbReference type="EMBL" id="BARS01039098">
    <property type="protein sequence ID" value="GAG15423.1"/>
    <property type="molecule type" value="Genomic_DNA"/>
</dbReference>
<accession>X0VSH8</accession>